<proteinExistence type="predicted"/>
<feature type="transmembrane region" description="Helical" evidence="1">
    <location>
        <begin position="12"/>
        <end position="33"/>
    </location>
</feature>
<evidence type="ECO:0000313" key="3">
    <source>
        <dbReference type="Proteomes" id="UP000027195"/>
    </source>
</evidence>
<keyword evidence="1" id="KW-0812">Transmembrane</keyword>
<dbReference type="HOGENOM" id="CLU_2687493_0_0_1"/>
<keyword evidence="1" id="KW-0472">Membrane</keyword>
<name>A0A067LV48_BOTB1</name>
<keyword evidence="3" id="KW-1185">Reference proteome</keyword>
<accession>A0A067LV48</accession>
<reference evidence="3" key="1">
    <citation type="journal article" date="2014" name="Proc. Natl. Acad. Sci. U.S.A.">
        <title>Extensive sampling of basidiomycete genomes demonstrates inadequacy of the white-rot/brown-rot paradigm for wood decay fungi.</title>
        <authorList>
            <person name="Riley R."/>
            <person name="Salamov A.A."/>
            <person name="Brown D.W."/>
            <person name="Nagy L.G."/>
            <person name="Floudas D."/>
            <person name="Held B.W."/>
            <person name="Levasseur A."/>
            <person name="Lombard V."/>
            <person name="Morin E."/>
            <person name="Otillar R."/>
            <person name="Lindquist E.A."/>
            <person name="Sun H."/>
            <person name="LaButti K.M."/>
            <person name="Schmutz J."/>
            <person name="Jabbour D."/>
            <person name="Luo H."/>
            <person name="Baker S.E."/>
            <person name="Pisabarro A.G."/>
            <person name="Walton J.D."/>
            <person name="Blanchette R.A."/>
            <person name="Henrissat B."/>
            <person name="Martin F."/>
            <person name="Cullen D."/>
            <person name="Hibbett D.S."/>
            <person name="Grigoriev I.V."/>
        </authorList>
    </citation>
    <scope>NUCLEOTIDE SEQUENCE [LARGE SCALE GENOMIC DNA]</scope>
    <source>
        <strain evidence="3">FD-172 SS1</strain>
    </source>
</reference>
<dbReference type="Proteomes" id="UP000027195">
    <property type="component" value="Unassembled WGS sequence"/>
</dbReference>
<sequence>MGDRARLGIICYGIRNAWSFCISPVLIAVLFALSDTLDTRPNASLDSPRLIAAAEIALHGRSYFPLQSQENARR</sequence>
<dbReference type="InParanoid" id="A0A067LV48"/>
<evidence type="ECO:0000313" key="2">
    <source>
        <dbReference type="EMBL" id="KDQ07208.1"/>
    </source>
</evidence>
<keyword evidence="1" id="KW-1133">Transmembrane helix</keyword>
<organism evidence="2 3">
    <name type="scientific">Botryobasidium botryosum (strain FD-172 SS1)</name>
    <dbReference type="NCBI Taxonomy" id="930990"/>
    <lineage>
        <taxon>Eukaryota</taxon>
        <taxon>Fungi</taxon>
        <taxon>Dikarya</taxon>
        <taxon>Basidiomycota</taxon>
        <taxon>Agaricomycotina</taxon>
        <taxon>Agaricomycetes</taxon>
        <taxon>Cantharellales</taxon>
        <taxon>Botryobasidiaceae</taxon>
        <taxon>Botryobasidium</taxon>
    </lineage>
</organism>
<gene>
    <name evidence="2" type="ORF">BOTBODRAFT_38976</name>
</gene>
<dbReference type="AlphaFoldDB" id="A0A067LV48"/>
<protein>
    <submittedName>
        <fullName evidence="2">Uncharacterized protein</fullName>
    </submittedName>
</protein>
<evidence type="ECO:0000256" key="1">
    <source>
        <dbReference type="SAM" id="Phobius"/>
    </source>
</evidence>
<dbReference type="EMBL" id="KL198112">
    <property type="protein sequence ID" value="KDQ07208.1"/>
    <property type="molecule type" value="Genomic_DNA"/>
</dbReference>